<feature type="compositionally biased region" description="Basic residues" evidence="1">
    <location>
        <begin position="121"/>
        <end position="134"/>
    </location>
</feature>
<feature type="compositionally biased region" description="Basic and acidic residues" evidence="1">
    <location>
        <begin position="86"/>
        <end position="120"/>
    </location>
</feature>
<protein>
    <submittedName>
        <fullName evidence="2">Uncharacterized protein</fullName>
    </submittedName>
</protein>
<sequence length="134" mass="16445">MYRSIVNNSQSLYMDLSNGSKFNPEIDLKYQPEVCLGLRITCNLLNLPLDIFQYELKRKKIDPNIFRTHNVFKYIININIKKQIEKEQQQLQQEQEHLKEEKEKEKEQVQKEQEKEEKEKEHKKKQKQRKRRKN</sequence>
<evidence type="ECO:0000313" key="2">
    <source>
        <dbReference type="EMBL" id="KAJ6248325.1"/>
    </source>
</evidence>
<feature type="region of interest" description="Disordered" evidence="1">
    <location>
        <begin position="86"/>
        <end position="134"/>
    </location>
</feature>
<organism evidence="2 3">
    <name type="scientific">Anaeramoeba flamelloides</name>
    <dbReference type="NCBI Taxonomy" id="1746091"/>
    <lineage>
        <taxon>Eukaryota</taxon>
        <taxon>Metamonada</taxon>
        <taxon>Anaeramoebidae</taxon>
        <taxon>Anaeramoeba</taxon>
    </lineage>
</organism>
<proteinExistence type="predicted"/>
<keyword evidence="3" id="KW-1185">Reference proteome</keyword>
<evidence type="ECO:0000313" key="3">
    <source>
        <dbReference type="Proteomes" id="UP001150062"/>
    </source>
</evidence>
<accession>A0ABQ8YUV8</accession>
<dbReference type="EMBL" id="JAOAOG010000115">
    <property type="protein sequence ID" value="KAJ6248325.1"/>
    <property type="molecule type" value="Genomic_DNA"/>
</dbReference>
<reference evidence="2" key="1">
    <citation type="submission" date="2022-08" db="EMBL/GenBank/DDBJ databases">
        <title>Novel sulfate-reducing endosymbionts in the free-living metamonad Anaeramoeba.</title>
        <authorList>
            <person name="Jerlstrom-Hultqvist J."/>
            <person name="Cepicka I."/>
            <person name="Gallot-Lavallee L."/>
            <person name="Salas-Leiva D."/>
            <person name="Curtis B.A."/>
            <person name="Zahonova K."/>
            <person name="Pipaliya S."/>
            <person name="Dacks J."/>
            <person name="Roger A.J."/>
        </authorList>
    </citation>
    <scope>NUCLEOTIDE SEQUENCE</scope>
    <source>
        <strain evidence="2">Schooner1</strain>
    </source>
</reference>
<comment type="caution">
    <text evidence="2">The sequence shown here is derived from an EMBL/GenBank/DDBJ whole genome shotgun (WGS) entry which is preliminary data.</text>
</comment>
<name>A0ABQ8YUV8_9EUKA</name>
<evidence type="ECO:0000256" key="1">
    <source>
        <dbReference type="SAM" id="MobiDB-lite"/>
    </source>
</evidence>
<dbReference type="Proteomes" id="UP001150062">
    <property type="component" value="Unassembled WGS sequence"/>
</dbReference>
<gene>
    <name evidence="2" type="ORF">M0813_17759</name>
</gene>